<dbReference type="AlphaFoldDB" id="A0A174T4H2"/>
<feature type="compositionally biased region" description="Basic and acidic residues" evidence="1">
    <location>
        <begin position="194"/>
        <end position="207"/>
    </location>
</feature>
<evidence type="ECO:0000256" key="1">
    <source>
        <dbReference type="SAM" id="MobiDB-lite"/>
    </source>
</evidence>
<feature type="region of interest" description="Disordered" evidence="1">
    <location>
        <begin position="252"/>
        <end position="272"/>
    </location>
</feature>
<dbReference type="EMBL" id="CYZT01000629">
    <property type="protein sequence ID" value="CUQ03017.1"/>
    <property type="molecule type" value="Genomic_DNA"/>
</dbReference>
<feature type="region of interest" description="Disordered" evidence="1">
    <location>
        <begin position="184"/>
        <end position="207"/>
    </location>
</feature>
<feature type="compositionally biased region" description="Basic and acidic residues" evidence="1">
    <location>
        <begin position="252"/>
        <end position="266"/>
    </location>
</feature>
<reference evidence="2 3" key="1">
    <citation type="submission" date="2015-09" db="EMBL/GenBank/DDBJ databases">
        <authorList>
            <consortium name="Pathogen Informatics"/>
        </authorList>
    </citation>
    <scope>NUCLEOTIDE SEQUENCE [LARGE SCALE GENOMIC DNA]</scope>
    <source>
        <strain evidence="2 3">2789STDY5608854</strain>
    </source>
</reference>
<proteinExistence type="predicted"/>
<evidence type="ECO:0000313" key="3">
    <source>
        <dbReference type="Proteomes" id="UP000095746"/>
    </source>
</evidence>
<sequence>MASVLEAHIDHRGHAADDQDNNRNDQVDDLAIGIKLHLSGILKGTLRRGIEVALGGVELVGAHGAVVDVEAGHHNDEHQGQDGVVVEGDGPQEDLEADLLIADYAGNGRRPGGDGHHDTHRRRSGIAHVGQLGAGDVVAVGHGAHHVAGGQVVEVVIHTQHNRQDEGGPQGAGFGLDVGHSPVAVGLGAAGPDHQGHHGAQDDQEHQDTHVAAGIGAQVADKELERVDGIAVDLQEAANQDTQEQRRVDFLGDQRQADGHDGRQQGRDGTVNRADNLSVTFCECGCGKNTCKGEYDEQEFPKASHAW</sequence>
<evidence type="ECO:0000313" key="2">
    <source>
        <dbReference type="EMBL" id="CUQ03017.1"/>
    </source>
</evidence>
<name>A0A174T4H2_FLAPL</name>
<accession>A0A174T4H2</accession>
<dbReference type="Proteomes" id="UP000095746">
    <property type="component" value="Unassembled WGS sequence"/>
</dbReference>
<gene>
    <name evidence="2" type="ORF">ERS852411_03893</name>
</gene>
<organism evidence="2 3">
    <name type="scientific">Flavonifractor plautii</name>
    <name type="common">Fusobacterium plautii</name>
    <dbReference type="NCBI Taxonomy" id="292800"/>
    <lineage>
        <taxon>Bacteria</taxon>
        <taxon>Bacillati</taxon>
        <taxon>Bacillota</taxon>
        <taxon>Clostridia</taxon>
        <taxon>Eubacteriales</taxon>
        <taxon>Oscillospiraceae</taxon>
        <taxon>Flavonifractor</taxon>
    </lineage>
</organism>
<protein>
    <submittedName>
        <fullName evidence="2">Uncharacterized protein</fullName>
    </submittedName>
</protein>